<dbReference type="GO" id="GO:0003677">
    <property type="term" value="F:DNA binding"/>
    <property type="evidence" value="ECO:0007669"/>
    <property type="project" value="UniProtKB-KW"/>
</dbReference>
<comment type="caution">
    <text evidence="1">The sequence shown here is derived from an EMBL/GenBank/DDBJ whole genome shotgun (WGS) entry which is preliminary data.</text>
</comment>
<protein>
    <submittedName>
        <fullName evidence="1">AbrB/MazE/SpoVT family DNA-binding domain-containing protein</fullName>
    </submittedName>
</protein>
<dbReference type="RefSeq" id="WP_277521637.1">
    <property type="nucleotide sequence ID" value="NZ_JAMQOT010000003.1"/>
</dbReference>
<keyword evidence="2" id="KW-1185">Reference proteome</keyword>
<dbReference type="AlphaFoldDB" id="A0A9Q4Q3G2"/>
<sequence>MRVSADDGRLSLPESVQERFGEEFELIERSDRLVLVPVPDDPLEALREAATESDKTVAELKESALDEALEEAGR</sequence>
<accession>A0A9Q4Q3G2</accession>
<organism evidence="1 2">
    <name type="scientific">Natrinema salsiterrestre</name>
    <dbReference type="NCBI Taxonomy" id="2950540"/>
    <lineage>
        <taxon>Archaea</taxon>
        <taxon>Methanobacteriati</taxon>
        <taxon>Methanobacteriota</taxon>
        <taxon>Stenosarchaea group</taxon>
        <taxon>Halobacteria</taxon>
        <taxon>Halobacteriales</taxon>
        <taxon>Natrialbaceae</taxon>
        <taxon>Natrinema</taxon>
    </lineage>
</organism>
<dbReference type="Proteomes" id="UP001154061">
    <property type="component" value="Unassembled WGS sequence"/>
</dbReference>
<name>A0A9Q4Q3G2_9EURY</name>
<gene>
    <name evidence="1" type="ORF">NDI89_11045</name>
</gene>
<evidence type="ECO:0000313" key="2">
    <source>
        <dbReference type="Proteomes" id="UP001154061"/>
    </source>
</evidence>
<reference evidence="1" key="1">
    <citation type="submission" date="2022-06" db="EMBL/GenBank/DDBJ databases">
        <title>Natrinema sp. a new haloarchaeum isolate from saline soil.</title>
        <authorList>
            <person name="Strakova D."/>
            <person name="Galisteo C."/>
            <person name="Sanchez-Porro C."/>
            <person name="Ventosa A."/>
        </authorList>
    </citation>
    <scope>NUCLEOTIDE SEQUENCE</scope>
    <source>
        <strain evidence="1">S1CR25-10</strain>
    </source>
</reference>
<keyword evidence="1" id="KW-0238">DNA-binding</keyword>
<proteinExistence type="predicted"/>
<dbReference type="EMBL" id="JAMQOT010000003">
    <property type="protein sequence ID" value="MDF9746117.1"/>
    <property type="molecule type" value="Genomic_DNA"/>
</dbReference>
<evidence type="ECO:0000313" key="1">
    <source>
        <dbReference type="EMBL" id="MDF9746117.1"/>
    </source>
</evidence>